<dbReference type="AlphaFoldDB" id="A0A495EFN3"/>
<dbReference type="Pfam" id="PF04168">
    <property type="entry name" value="Alpha-E"/>
    <property type="match status" value="1"/>
</dbReference>
<dbReference type="PANTHER" id="PTHR34595">
    <property type="entry name" value="BLR5612 PROTEIN"/>
    <property type="match status" value="1"/>
</dbReference>
<dbReference type="RefSeq" id="WP_121065354.1">
    <property type="nucleotide sequence ID" value="NZ_RBIQ01000007.1"/>
</dbReference>
<keyword evidence="3" id="KW-1185">Reference proteome</keyword>
<comment type="caution">
    <text evidence="2">The sequence shown here is derived from an EMBL/GenBank/DDBJ whole genome shotgun (WGS) entry which is preliminary data.</text>
</comment>
<sequence>MLARVANNLFWMGRYIERSEHVARYLCVNYFSSLDAPNELSQSRQFVLKSMLFMVGDPHNDESDLKESDVLFNIGLNADKPYSIINCVKLARENANSARDLISTELYEAINKFYHYVLNYSADFFVAKGLYEFTTHVMEFTAVLKAKITSTLLYDDAYSIIRLGISMDRATQVIRIINSKYNDIQLIEAKKEKSTLPSSSLEWCTLLRCIESYDMMKRYDKDAPKSINTLDFLILNPKCPKSVINSLAKIVDHIQVLSNDRKPAKDSTIFLVNKIYNDYKYKYIEEIEIDFKIFIEKILTDLVTISKKMEKEFFYI</sequence>
<dbReference type="PANTHER" id="PTHR34595:SF7">
    <property type="entry name" value="SLL1039 PROTEIN"/>
    <property type="match status" value="1"/>
</dbReference>
<organism evidence="2 3">
    <name type="scientific">Maribacter vaceletii</name>
    <dbReference type="NCBI Taxonomy" id="1206816"/>
    <lineage>
        <taxon>Bacteria</taxon>
        <taxon>Pseudomonadati</taxon>
        <taxon>Bacteroidota</taxon>
        <taxon>Flavobacteriia</taxon>
        <taxon>Flavobacteriales</taxon>
        <taxon>Flavobacteriaceae</taxon>
        <taxon>Maribacter</taxon>
    </lineage>
</organism>
<proteinExistence type="predicted"/>
<evidence type="ECO:0000259" key="1">
    <source>
        <dbReference type="Pfam" id="PF04168"/>
    </source>
</evidence>
<evidence type="ECO:0000313" key="3">
    <source>
        <dbReference type="Proteomes" id="UP000269412"/>
    </source>
</evidence>
<reference evidence="2 3" key="1">
    <citation type="submission" date="2018-10" db="EMBL/GenBank/DDBJ databases">
        <title>Genomic Encyclopedia of Archaeal and Bacterial Type Strains, Phase II (KMG-II): from individual species to whole genera.</title>
        <authorList>
            <person name="Goeker M."/>
        </authorList>
    </citation>
    <scope>NUCLEOTIDE SEQUENCE [LARGE SCALE GENOMIC DNA]</scope>
    <source>
        <strain evidence="2 3">DSM 25230</strain>
    </source>
</reference>
<gene>
    <name evidence="2" type="ORF">CLV91_1427</name>
</gene>
<feature type="domain" description="DUF403" evidence="1">
    <location>
        <begin position="1"/>
        <end position="314"/>
    </location>
</feature>
<name>A0A495EFN3_9FLAO</name>
<accession>A0A495EFN3</accession>
<protein>
    <submittedName>
        <fullName evidence="2">Putative alpha-E superfamily protein</fullName>
    </submittedName>
</protein>
<dbReference type="InterPro" id="IPR051680">
    <property type="entry name" value="ATP-dep_Glu-Cys_Ligase-2"/>
</dbReference>
<dbReference type="OrthoDB" id="9803532at2"/>
<dbReference type="Proteomes" id="UP000269412">
    <property type="component" value="Unassembled WGS sequence"/>
</dbReference>
<dbReference type="EMBL" id="RBIQ01000007">
    <property type="protein sequence ID" value="RKR15343.1"/>
    <property type="molecule type" value="Genomic_DNA"/>
</dbReference>
<evidence type="ECO:0000313" key="2">
    <source>
        <dbReference type="EMBL" id="RKR15343.1"/>
    </source>
</evidence>
<dbReference type="InterPro" id="IPR007296">
    <property type="entry name" value="DUF403"/>
</dbReference>